<evidence type="ECO:0000313" key="3">
    <source>
        <dbReference type="EMBL" id="KAB8071758.1"/>
    </source>
</evidence>
<gene>
    <name evidence="3" type="ORF">BDV29DRAFT_178674</name>
</gene>
<dbReference type="Proteomes" id="UP000326565">
    <property type="component" value="Unassembled WGS sequence"/>
</dbReference>
<protein>
    <submittedName>
        <fullName evidence="3">Uncharacterized protein</fullName>
    </submittedName>
</protein>
<evidence type="ECO:0000313" key="4">
    <source>
        <dbReference type="Proteomes" id="UP000326565"/>
    </source>
</evidence>
<name>A0A5N5WT52_9EURO</name>
<evidence type="ECO:0000256" key="2">
    <source>
        <dbReference type="SAM" id="Phobius"/>
    </source>
</evidence>
<feature type="transmembrane region" description="Helical" evidence="2">
    <location>
        <begin position="76"/>
        <end position="95"/>
    </location>
</feature>
<feature type="region of interest" description="Disordered" evidence="1">
    <location>
        <begin position="1"/>
        <end position="46"/>
    </location>
</feature>
<sequence>MPATGRPNTDYERWLQHHNPGVEINPDPQYGPESGNSPKMNLPVQNPGFLNVFNNPQISVSPTRKPIEPPSGDSSYSPTLMLLLVFVILVAIAFARTQIERSPRSRHAVKRHEVE</sequence>
<reference evidence="3 4" key="1">
    <citation type="submission" date="2019-04" db="EMBL/GenBank/DDBJ databases">
        <title>Friends and foes A comparative genomics study of 23 Aspergillus species from section Flavi.</title>
        <authorList>
            <consortium name="DOE Joint Genome Institute"/>
            <person name="Kjaerbolling I."/>
            <person name="Vesth T."/>
            <person name="Frisvad J.C."/>
            <person name="Nybo J.L."/>
            <person name="Theobald S."/>
            <person name="Kildgaard S."/>
            <person name="Isbrandt T."/>
            <person name="Kuo A."/>
            <person name="Sato A."/>
            <person name="Lyhne E.K."/>
            <person name="Kogle M.E."/>
            <person name="Wiebenga A."/>
            <person name="Kun R.S."/>
            <person name="Lubbers R.J."/>
            <person name="Makela M.R."/>
            <person name="Barry K."/>
            <person name="Chovatia M."/>
            <person name="Clum A."/>
            <person name="Daum C."/>
            <person name="Haridas S."/>
            <person name="He G."/>
            <person name="LaButti K."/>
            <person name="Lipzen A."/>
            <person name="Mondo S."/>
            <person name="Riley R."/>
            <person name="Salamov A."/>
            <person name="Simmons B.A."/>
            <person name="Magnuson J.K."/>
            <person name="Henrissat B."/>
            <person name="Mortensen U.H."/>
            <person name="Larsen T.O."/>
            <person name="Devries R.P."/>
            <person name="Grigoriev I.V."/>
            <person name="Machida M."/>
            <person name="Baker S.E."/>
            <person name="Andersen M.R."/>
        </authorList>
    </citation>
    <scope>NUCLEOTIDE SEQUENCE [LARGE SCALE GENOMIC DNA]</scope>
    <source>
        <strain evidence="3 4">CBS 151.66</strain>
    </source>
</reference>
<keyword evidence="4" id="KW-1185">Reference proteome</keyword>
<proteinExistence type="predicted"/>
<organism evidence="3 4">
    <name type="scientific">Aspergillus leporis</name>
    <dbReference type="NCBI Taxonomy" id="41062"/>
    <lineage>
        <taxon>Eukaryota</taxon>
        <taxon>Fungi</taxon>
        <taxon>Dikarya</taxon>
        <taxon>Ascomycota</taxon>
        <taxon>Pezizomycotina</taxon>
        <taxon>Eurotiomycetes</taxon>
        <taxon>Eurotiomycetidae</taxon>
        <taxon>Eurotiales</taxon>
        <taxon>Aspergillaceae</taxon>
        <taxon>Aspergillus</taxon>
        <taxon>Aspergillus subgen. Circumdati</taxon>
    </lineage>
</organism>
<keyword evidence="2" id="KW-0812">Transmembrane</keyword>
<evidence type="ECO:0000256" key="1">
    <source>
        <dbReference type="SAM" id="MobiDB-lite"/>
    </source>
</evidence>
<accession>A0A5N5WT52</accession>
<dbReference type="EMBL" id="ML732264">
    <property type="protein sequence ID" value="KAB8071758.1"/>
    <property type="molecule type" value="Genomic_DNA"/>
</dbReference>
<keyword evidence="2" id="KW-1133">Transmembrane helix</keyword>
<dbReference type="AlphaFoldDB" id="A0A5N5WT52"/>
<keyword evidence="2" id="KW-0472">Membrane</keyword>
<dbReference type="OrthoDB" id="4449063at2759"/>